<protein>
    <submittedName>
        <fullName evidence="2">Uncharacterized protein</fullName>
    </submittedName>
</protein>
<dbReference type="Proteomes" id="UP000266841">
    <property type="component" value="Unassembled WGS sequence"/>
</dbReference>
<dbReference type="EMBL" id="AGNL01005949">
    <property type="protein sequence ID" value="EJK72373.1"/>
    <property type="molecule type" value="Genomic_DNA"/>
</dbReference>
<proteinExistence type="predicted"/>
<reference evidence="2 3" key="1">
    <citation type="journal article" date="2012" name="Genome Biol.">
        <title>Genome and low-iron response of an oceanic diatom adapted to chronic iron limitation.</title>
        <authorList>
            <person name="Lommer M."/>
            <person name="Specht M."/>
            <person name="Roy A.S."/>
            <person name="Kraemer L."/>
            <person name="Andreson R."/>
            <person name="Gutowska M.A."/>
            <person name="Wolf J."/>
            <person name="Bergner S.V."/>
            <person name="Schilhabel M.B."/>
            <person name="Klostermeier U.C."/>
            <person name="Beiko R.G."/>
            <person name="Rosenstiel P."/>
            <person name="Hippler M."/>
            <person name="Laroche J."/>
        </authorList>
    </citation>
    <scope>NUCLEOTIDE SEQUENCE [LARGE SCALE GENOMIC DNA]</scope>
    <source>
        <strain evidence="2 3">CCMP1005</strain>
    </source>
</reference>
<accession>K0T164</accession>
<gene>
    <name evidence="2" type="ORF">THAOC_06101</name>
</gene>
<evidence type="ECO:0000313" key="2">
    <source>
        <dbReference type="EMBL" id="EJK72373.1"/>
    </source>
</evidence>
<evidence type="ECO:0000313" key="3">
    <source>
        <dbReference type="Proteomes" id="UP000266841"/>
    </source>
</evidence>
<dbReference type="AlphaFoldDB" id="K0T164"/>
<sequence>FWEPAALPTVFSEEADSDAEPPNGAAGGPPSACAIEFARELDDGGTGGTGEEQRADDSNRRADRAEDYRTEPHDGAGGTDGMQRADDSTEEHRAEDYRTEPFGEDGEEGRRRGRRSSTVAAPTTRLRHIHQMASRTKTTVADGQGYVLYGLVFLLMSTRDFIPWI</sequence>
<organism evidence="2 3">
    <name type="scientific">Thalassiosira oceanica</name>
    <name type="common">Marine diatom</name>
    <dbReference type="NCBI Taxonomy" id="159749"/>
    <lineage>
        <taxon>Eukaryota</taxon>
        <taxon>Sar</taxon>
        <taxon>Stramenopiles</taxon>
        <taxon>Ochrophyta</taxon>
        <taxon>Bacillariophyta</taxon>
        <taxon>Coscinodiscophyceae</taxon>
        <taxon>Thalassiosirophycidae</taxon>
        <taxon>Thalassiosirales</taxon>
        <taxon>Thalassiosiraceae</taxon>
        <taxon>Thalassiosira</taxon>
    </lineage>
</organism>
<name>K0T164_THAOC</name>
<feature type="non-terminal residue" evidence="2">
    <location>
        <position position="1"/>
    </location>
</feature>
<feature type="region of interest" description="Disordered" evidence="1">
    <location>
        <begin position="1"/>
        <end position="122"/>
    </location>
</feature>
<evidence type="ECO:0000256" key="1">
    <source>
        <dbReference type="SAM" id="MobiDB-lite"/>
    </source>
</evidence>
<feature type="compositionally biased region" description="Basic and acidic residues" evidence="1">
    <location>
        <begin position="51"/>
        <end position="74"/>
    </location>
</feature>
<feature type="compositionally biased region" description="Basic and acidic residues" evidence="1">
    <location>
        <begin position="83"/>
        <end position="101"/>
    </location>
</feature>
<keyword evidence="3" id="KW-1185">Reference proteome</keyword>
<comment type="caution">
    <text evidence="2">The sequence shown here is derived from an EMBL/GenBank/DDBJ whole genome shotgun (WGS) entry which is preliminary data.</text>
</comment>
<feature type="compositionally biased region" description="Low complexity" evidence="1">
    <location>
        <begin position="20"/>
        <end position="34"/>
    </location>
</feature>